<proteinExistence type="predicted"/>
<organism evidence="1 2">
    <name type="scientific">Caenorhabditis remanei</name>
    <name type="common">Caenorhabditis vulgaris</name>
    <dbReference type="NCBI Taxonomy" id="31234"/>
    <lineage>
        <taxon>Eukaryota</taxon>
        <taxon>Metazoa</taxon>
        <taxon>Ecdysozoa</taxon>
        <taxon>Nematoda</taxon>
        <taxon>Chromadorea</taxon>
        <taxon>Rhabditida</taxon>
        <taxon>Rhabditina</taxon>
        <taxon>Rhabditomorpha</taxon>
        <taxon>Rhabditoidea</taxon>
        <taxon>Rhabditidae</taxon>
        <taxon>Peloderinae</taxon>
        <taxon>Caenorhabditis</taxon>
    </lineage>
</organism>
<reference evidence="1" key="1">
    <citation type="submission" date="2017-08" db="EMBL/GenBank/DDBJ databases">
        <authorList>
            <person name="de Groot N.N."/>
        </authorList>
    </citation>
    <scope>NUCLEOTIDE SEQUENCE [LARGE SCALE GENOMIC DNA]</scope>
    <source>
        <strain evidence="1">PX439</strain>
    </source>
</reference>
<keyword evidence="2" id="KW-1185">Reference proteome</keyword>
<gene>
    <name evidence="1" type="ORF">FL82_20613</name>
</gene>
<dbReference type="SUPFAM" id="SSF56672">
    <property type="entry name" value="DNA/RNA polymerases"/>
    <property type="match status" value="1"/>
</dbReference>
<comment type="caution">
    <text evidence="1">The sequence shown here is derived from an EMBL/GenBank/DDBJ whole genome shotgun (WGS) entry which is preliminary data.</text>
</comment>
<dbReference type="OrthoDB" id="5876545at2759"/>
<accession>A0A261A2E8</accession>
<evidence type="ECO:0000313" key="1">
    <source>
        <dbReference type="EMBL" id="OZF92226.1"/>
    </source>
</evidence>
<dbReference type="Gene3D" id="1.10.287.690">
    <property type="entry name" value="Helix hairpin bin"/>
    <property type="match status" value="1"/>
</dbReference>
<feature type="non-terminal residue" evidence="1">
    <location>
        <position position="1"/>
    </location>
</feature>
<dbReference type="Proteomes" id="UP000216624">
    <property type="component" value="Unassembled WGS sequence"/>
</dbReference>
<dbReference type="GO" id="GO:0000166">
    <property type="term" value="F:nucleotide binding"/>
    <property type="evidence" value="ECO:0007669"/>
    <property type="project" value="InterPro"/>
</dbReference>
<dbReference type="EMBL" id="NMWX01000013">
    <property type="protein sequence ID" value="OZF92226.1"/>
    <property type="molecule type" value="Genomic_DNA"/>
</dbReference>
<dbReference type="GO" id="GO:0003887">
    <property type="term" value="F:DNA-directed DNA polymerase activity"/>
    <property type="evidence" value="ECO:0007669"/>
    <property type="project" value="UniProtKB-KW"/>
</dbReference>
<dbReference type="GO" id="GO:0006260">
    <property type="term" value="P:DNA replication"/>
    <property type="evidence" value="ECO:0007669"/>
    <property type="project" value="UniProtKB-KW"/>
</dbReference>
<dbReference type="GO" id="GO:0003677">
    <property type="term" value="F:DNA binding"/>
    <property type="evidence" value="ECO:0007669"/>
    <property type="project" value="UniProtKB-KW"/>
</dbReference>
<dbReference type="HOGENOM" id="CLU_1645310_0_0_1"/>
<dbReference type="Pfam" id="PF03175">
    <property type="entry name" value="DNA_pol_B_2"/>
    <property type="match status" value="1"/>
</dbReference>
<evidence type="ECO:0000313" key="2">
    <source>
        <dbReference type="Proteomes" id="UP000216624"/>
    </source>
</evidence>
<protein>
    <submittedName>
        <fullName evidence="1">Uncharacterized protein</fullName>
    </submittedName>
</protein>
<sequence length="161" mass="17599">MTKAKIFMPSDAVTNEEKLEFCKEYMVKENFELIESLSEGNAEMRAVAKLLINALWGKFAQKADSLNTEITLDPGKFCNQIILIIALKAPHCLPPATAPIGQFPPPPTHPQGREVEGHHSATTTTITNKAATTTRKHASRADSAGIHHNGDNRRSDVVLSV</sequence>
<name>A0A261A2E8_CAERE</name>
<dbReference type="InterPro" id="IPR004868">
    <property type="entry name" value="DNA-dir_DNA_pol_B_mt/vir"/>
</dbReference>
<dbReference type="InterPro" id="IPR043502">
    <property type="entry name" value="DNA/RNA_pol_sf"/>
</dbReference>